<gene>
    <name evidence="1" type="ORF">METZ01_LOCUS405903</name>
</gene>
<organism evidence="1">
    <name type="scientific">marine metagenome</name>
    <dbReference type="NCBI Taxonomy" id="408172"/>
    <lineage>
        <taxon>unclassified sequences</taxon>
        <taxon>metagenomes</taxon>
        <taxon>ecological metagenomes</taxon>
    </lineage>
</organism>
<dbReference type="EMBL" id="UINC01156563">
    <property type="protein sequence ID" value="SVD53049.1"/>
    <property type="molecule type" value="Genomic_DNA"/>
</dbReference>
<name>A0A382W2T6_9ZZZZ</name>
<protein>
    <recommendedName>
        <fullName evidence="2">Amidohydrolase-related domain-containing protein</fullName>
    </recommendedName>
</protein>
<proteinExistence type="predicted"/>
<evidence type="ECO:0008006" key="2">
    <source>
        <dbReference type="Google" id="ProtNLM"/>
    </source>
</evidence>
<reference evidence="1" key="1">
    <citation type="submission" date="2018-05" db="EMBL/GenBank/DDBJ databases">
        <authorList>
            <person name="Lanie J.A."/>
            <person name="Ng W.-L."/>
            <person name="Kazmierczak K.M."/>
            <person name="Andrzejewski T.M."/>
            <person name="Davidsen T.M."/>
            <person name="Wayne K.J."/>
            <person name="Tettelin H."/>
            <person name="Glass J.I."/>
            <person name="Rusch D."/>
            <person name="Podicherti R."/>
            <person name="Tsui H.-C.T."/>
            <person name="Winkler M.E."/>
        </authorList>
    </citation>
    <scope>NUCLEOTIDE SEQUENCE</scope>
</reference>
<feature type="non-terminal residue" evidence="1">
    <location>
        <position position="72"/>
    </location>
</feature>
<sequence length="72" mass="8019">MNEITRRRFLWRGGTYAFGGMAAGLLSNLEPVRASTQRSSAPGGPRQDWLALTAEPALEPELPIIDPHHHLW</sequence>
<dbReference type="AlphaFoldDB" id="A0A382W2T6"/>
<evidence type="ECO:0000313" key="1">
    <source>
        <dbReference type="EMBL" id="SVD53049.1"/>
    </source>
</evidence>
<accession>A0A382W2T6</accession>
<dbReference type="InterPro" id="IPR006311">
    <property type="entry name" value="TAT_signal"/>
</dbReference>
<dbReference type="PROSITE" id="PS51318">
    <property type="entry name" value="TAT"/>
    <property type="match status" value="1"/>
</dbReference>